<dbReference type="InterPro" id="IPR001404">
    <property type="entry name" value="Hsp90_fam"/>
</dbReference>
<proteinExistence type="inferred from homology"/>
<evidence type="ECO:0000256" key="2">
    <source>
        <dbReference type="ARBA" id="ARBA00023186"/>
    </source>
</evidence>
<dbReference type="Proteomes" id="UP000234681">
    <property type="component" value="Chromosome X"/>
</dbReference>
<dbReference type="GO" id="GO:0051082">
    <property type="term" value="F:unfolded protein binding"/>
    <property type="evidence" value="ECO:0007669"/>
    <property type="project" value="InterPro"/>
</dbReference>
<dbReference type="AlphaFoldDB" id="A6IQ50"/>
<organism evidence="3 4">
    <name type="scientific">Rattus norvegicus</name>
    <name type="common">Rat</name>
    <dbReference type="NCBI Taxonomy" id="10116"/>
    <lineage>
        <taxon>Eukaryota</taxon>
        <taxon>Metazoa</taxon>
        <taxon>Chordata</taxon>
        <taxon>Craniata</taxon>
        <taxon>Vertebrata</taxon>
        <taxon>Euteleostomi</taxon>
        <taxon>Mammalia</taxon>
        <taxon>Eutheria</taxon>
        <taxon>Euarchontoglires</taxon>
        <taxon>Glires</taxon>
        <taxon>Rodentia</taxon>
        <taxon>Myomorpha</taxon>
        <taxon>Muroidea</taxon>
        <taxon>Muridae</taxon>
        <taxon>Murinae</taxon>
        <taxon>Rattus</taxon>
    </lineage>
</organism>
<gene>
    <name evidence="3" type="ORF">rCG_36389</name>
</gene>
<reference evidence="3 4" key="1">
    <citation type="submission" date="2005-09" db="EMBL/GenBank/DDBJ databases">
        <authorList>
            <person name="Mural R.J."/>
            <person name="Li P.W."/>
            <person name="Adams M.D."/>
            <person name="Amanatides P.G."/>
            <person name="Baden-Tillson H."/>
            <person name="Barnstead M."/>
            <person name="Chin S.H."/>
            <person name="Dew I."/>
            <person name="Evans C.A."/>
            <person name="Ferriera S."/>
            <person name="Flanigan M."/>
            <person name="Fosler C."/>
            <person name="Glodek A."/>
            <person name="Gu Z."/>
            <person name="Holt R.A."/>
            <person name="Jennings D."/>
            <person name="Kraft C.L."/>
            <person name="Lu F."/>
            <person name="Nguyen T."/>
            <person name="Nusskern D.R."/>
            <person name="Pfannkoch C.M."/>
            <person name="Sitter C."/>
            <person name="Sutton G.G."/>
            <person name="Venter J.C."/>
            <person name="Wang Z."/>
            <person name="Woodage T."/>
            <person name="Zheng X.H."/>
            <person name="Zhong F."/>
        </authorList>
    </citation>
    <scope>NUCLEOTIDE SEQUENCE [LARGE SCALE GENOMIC DNA]</scope>
    <source>
        <strain>BN</strain>
        <strain evidence="4">Sprague-Dawley</strain>
    </source>
</reference>
<name>A6IQ50_RAT</name>
<dbReference type="GO" id="GO:0016887">
    <property type="term" value="F:ATP hydrolysis activity"/>
    <property type="evidence" value="ECO:0007669"/>
    <property type="project" value="InterPro"/>
</dbReference>
<evidence type="ECO:0000313" key="4">
    <source>
        <dbReference type="Proteomes" id="UP000234681"/>
    </source>
</evidence>
<dbReference type="Pfam" id="PF00183">
    <property type="entry name" value="HSP90"/>
    <property type="match status" value="1"/>
</dbReference>
<dbReference type="InterPro" id="IPR037196">
    <property type="entry name" value="HSP90_C"/>
</dbReference>
<dbReference type="GO" id="GO:0140662">
    <property type="term" value="F:ATP-dependent protein folding chaperone"/>
    <property type="evidence" value="ECO:0007669"/>
    <property type="project" value="InterPro"/>
</dbReference>
<accession>A6IQ50</accession>
<keyword evidence="2" id="KW-0143">Chaperone</keyword>
<comment type="similarity">
    <text evidence="1">Belongs to the heat shock protein 90 family.</text>
</comment>
<evidence type="ECO:0000256" key="1">
    <source>
        <dbReference type="ARBA" id="ARBA00008239"/>
    </source>
</evidence>
<evidence type="ECO:0000313" key="3">
    <source>
        <dbReference type="EMBL" id="EDL95963.1"/>
    </source>
</evidence>
<sequence>MKVQSLRDNSTMGCKAAKKHLKVNQSITEILRQKAKADKNDRSVKNWVTLLCESTFLSPGFSLEDSQNTW</sequence>
<protein>
    <submittedName>
        <fullName evidence="3">RCG36389</fullName>
    </submittedName>
</protein>
<dbReference type="EMBL" id="CH473966">
    <property type="protein sequence ID" value="EDL95963.1"/>
    <property type="molecule type" value="Genomic_DNA"/>
</dbReference>
<dbReference type="GO" id="GO:0005524">
    <property type="term" value="F:ATP binding"/>
    <property type="evidence" value="ECO:0007669"/>
    <property type="project" value="InterPro"/>
</dbReference>
<dbReference type="Gene3D" id="1.20.120.790">
    <property type="entry name" value="Heat shock protein 90, C-terminal domain"/>
    <property type="match status" value="1"/>
</dbReference>